<dbReference type="EMBL" id="NXIE01000001">
    <property type="protein sequence ID" value="RXK14037.1"/>
    <property type="molecule type" value="Genomic_DNA"/>
</dbReference>
<gene>
    <name evidence="1" type="ORF">CP965_00890</name>
</gene>
<accession>A0A4Q1B4N3</accession>
<dbReference type="RefSeq" id="WP_129060147.1">
    <property type="nucleotide sequence ID" value="NZ_NXIE01000001.1"/>
</dbReference>
<evidence type="ECO:0000313" key="1">
    <source>
        <dbReference type="EMBL" id="RXK14037.1"/>
    </source>
</evidence>
<dbReference type="Proteomes" id="UP000289718">
    <property type="component" value="Unassembled WGS sequence"/>
</dbReference>
<protein>
    <submittedName>
        <fullName evidence="1">Uncharacterized protein</fullName>
    </submittedName>
</protein>
<sequence length="789" mass="94676">MSISNINDEIIRENEILNIKFKQKEFDDEFIEHLKNLLFLFQKNKQIYQSLNLLEFIFENISEFSKLEAFKTFMIDIVNKMDDLLENCETVDQITFSKVTLPPNDFKKLTYSIIEYCILNHNGYDDIYINYVEKFGYQEKAIPIYEEKKLDDILIATIYNKLIDKLGYKYRDSNTINLMQKLENILKQKMFDEKFNHISQNFITLKEKLYSKERRDETNSESNLEKQVRLNKEGELSASRSTYFKYNELKKMYKNTYYEDKSLYRDILIYKTMFYPQDFTLREVKELSSKERCPFCSIVKKIYLEHEIYEFIALNAILKFIEIKNYEQAINYFFKYFQNKKLKEINEIQLVIEVIISFHNLRHNIYPIFEIKYNFDYKNLYDNLYEYYKLDFINFISNNKSLSNDLKNYLQIFNKNNFKYELEFVNYISKYKKYKSNSILITIDTLHNELEEIIKNNLSILNIKECIEIYSDFFLHDFIIDERVSFNIYIQFLNNLNIKVSSVTNFEIVNNHYSHFLNSTKFNSLSQKNKNKFILKYMELYKKLDGLGVNNDYISKTEEVFFNFVKAIEPESENELLKTYSTILIFYLKKALFVESDRLVTYINNLIDIGMESNKIYDLIISETLSYTSYSFGSNFNKQINSIFNILIKINQKKFKNIDLLSHEDNSSNIIKSDIKNLNNGLHFDINIIIKDDKEDALHKHLESDEKIEIKEIIKKAIEHNSLKCIKVLLIQYPRSFEKQDAALLIEKNNLQLSKLDEIVEKQDFDKFELLIKLEIIKRGNLKELTMNF</sequence>
<dbReference type="AlphaFoldDB" id="A0A4Q1B4N3"/>
<evidence type="ECO:0000313" key="2">
    <source>
        <dbReference type="Proteomes" id="UP000289718"/>
    </source>
</evidence>
<comment type="caution">
    <text evidence="1">The sequence shown here is derived from an EMBL/GenBank/DDBJ whole genome shotgun (WGS) entry which is preliminary data.</text>
</comment>
<proteinExistence type="predicted"/>
<name>A0A4Q1B4N3_9BACT</name>
<organism evidence="1 2">
    <name type="scientific">Halarcobacter mediterraneus</name>
    <dbReference type="NCBI Taxonomy" id="2023153"/>
    <lineage>
        <taxon>Bacteria</taxon>
        <taxon>Pseudomonadati</taxon>
        <taxon>Campylobacterota</taxon>
        <taxon>Epsilonproteobacteria</taxon>
        <taxon>Campylobacterales</taxon>
        <taxon>Arcobacteraceae</taxon>
        <taxon>Halarcobacter</taxon>
    </lineage>
</organism>
<reference evidence="1 2" key="1">
    <citation type="submission" date="2017-09" db="EMBL/GenBank/DDBJ databases">
        <title>Genomics of the genus Arcobacter.</title>
        <authorList>
            <person name="Perez-Cataluna A."/>
            <person name="Figueras M.J."/>
            <person name="Salas-Masso N."/>
        </authorList>
    </citation>
    <scope>NUCLEOTIDE SEQUENCE [LARGE SCALE GENOMIC DNA]</scope>
    <source>
        <strain evidence="1 2">F156-34</strain>
    </source>
</reference>
<keyword evidence="2" id="KW-1185">Reference proteome</keyword>